<name>A0A0U2XJC3_9BACL</name>
<evidence type="ECO:0000259" key="3">
    <source>
        <dbReference type="Pfam" id="PF13800"/>
    </source>
</evidence>
<dbReference type="Pfam" id="PF13791">
    <property type="entry name" value="Sigma_reg_C"/>
    <property type="match status" value="1"/>
</dbReference>
<feature type="domain" description="Sigma factor regulator C-terminal" evidence="2">
    <location>
        <begin position="159"/>
        <end position="325"/>
    </location>
</feature>
<sequence>MTEWNEALEKKILKKSRFVLTVRILRILMIGVLLYGAYMIALAFITDGLHVAEENDYYTKLALDWTVPNVRGAFGFEEEEISPLGTSAFSYPLVRTVGKKEMVVGEAQVTKRLANSLSSIEYQTPSRDELDRFFFFYPQDPRNGNSLKAYGQPDVWNTLDKLHEGTVAEVAFSTDRFMTPEELVAQLEPYDIDVLWMPLHTGEFETFTPDGWGGGGDDLSVNTLFGLTGGQSVSDDFRSFSSIYRLDSETIQDSQQMMMANMETLLEEKSASYYERFLGLSYLNERYEYMEENGFMVYGAVVTGPVKELLKLEEEAMVAGEQLGQVELWNWEEE</sequence>
<organism evidence="4 5">
    <name type="scientific">Planococcus rifietoensis</name>
    <dbReference type="NCBI Taxonomy" id="200991"/>
    <lineage>
        <taxon>Bacteria</taxon>
        <taxon>Bacillati</taxon>
        <taxon>Bacillota</taxon>
        <taxon>Bacilli</taxon>
        <taxon>Bacillales</taxon>
        <taxon>Caryophanaceae</taxon>
        <taxon>Planococcus</taxon>
    </lineage>
</organism>
<dbReference type="Pfam" id="PF13800">
    <property type="entry name" value="Sigma_reg_N"/>
    <property type="match status" value="1"/>
</dbReference>
<dbReference type="OrthoDB" id="2730366at2"/>
<evidence type="ECO:0008006" key="6">
    <source>
        <dbReference type="Google" id="ProtNLM"/>
    </source>
</evidence>
<dbReference type="InterPro" id="IPR025672">
    <property type="entry name" value="Sigma_reg_C_dom"/>
</dbReference>
<feature type="transmembrane region" description="Helical" evidence="1">
    <location>
        <begin position="24"/>
        <end position="45"/>
    </location>
</feature>
<dbReference type="Proteomes" id="UP000067683">
    <property type="component" value="Chromosome"/>
</dbReference>
<evidence type="ECO:0000313" key="4">
    <source>
        <dbReference type="EMBL" id="ALS77071.1"/>
    </source>
</evidence>
<gene>
    <name evidence="4" type="ORF">AUC31_11665</name>
</gene>
<dbReference type="EMBL" id="CP013659">
    <property type="protein sequence ID" value="ALS77071.1"/>
    <property type="molecule type" value="Genomic_DNA"/>
</dbReference>
<reference evidence="4" key="1">
    <citation type="submission" date="2016-01" db="EMBL/GenBank/DDBJ databases">
        <title>Complete genome of Planococcus rifietoensis type strain M8.</title>
        <authorList>
            <person name="See-Too W.S."/>
        </authorList>
    </citation>
    <scope>NUCLEOTIDE SEQUENCE [LARGE SCALE GENOMIC DNA]</scope>
    <source>
        <strain evidence="4">M8</strain>
    </source>
</reference>
<accession>A0A0U2XJC3</accession>
<dbReference type="KEGG" id="prt:AUC31_11665"/>
<protein>
    <recommendedName>
        <fullName evidence="6">Sigma factor regulator C-terminal domain-containing protein</fullName>
    </recommendedName>
</protein>
<keyword evidence="1" id="KW-1133">Transmembrane helix</keyword>
<evidence type="ECO:0000256" key="1">
    <source>
        <dbReference type="SAM" id="Phobius"/>
    </source>
</evidence>
<evidence type="ECO:0000259" key="2">
    <source>
        <dbReference type="Pfam" id="PF13791"/>
    </source>
</evidence>
<keyword evidence="1" id="KW-0812">Transmembrane</keyword>
<dbReference type="InterPro" id="IPR029101">
    <property type="entry name" value="Sigma_reg_N"/>
</dbReference>
<keyword evidence="5" id="KW-1185">Reference proteome</keyword>
<keyword evidence="1" id="KW-0472">Membrane</keyword>
<dbReference type="AlphaFoldDB" id="A0A0U2XJC3"/>
<feature type="domain" description="Sigma factor regulator N-terminal" evidence="3">
    <location>
        <begin position="10"/>
        <end position="102"/>
    </location>
</feature>
<dbReference type="STRING" id="200991.AUC31_11665"/>
<proteinExistence type="predicted"/>
<evidence type="ECO:0000313" key="5">
    <source>
        <dbReference type="Proteomes" id="UP000067683"/>
    </source>
</evidence>